<name>A0A561TST6_9ACTN</name>
<dbReference type="EMBL" id="VIWT01000003">
    <property type="protein sequence ID" value="TWF90183.1"/>
    <property type="molecule type" value="Genomic_DNA"/>
</dbReference>
<proteinExistence type="predicted"/>
<protein>
    <submittedName>
        <fullName evidence="2">HD domain-containing protein</fullName>
    </submittedName>
</protein>
<evidence type="ECO:0000313" key="2">
    <source>
        <dbReference type="EMBL" id="TWF90183.1"/>
    </source>
</evidence>
<evidence type="ECO:0000313" key="3">
    <source>
        <dbReference type="Proteomes" id="UP000317940"/>
    </source>
</evidence>
<dbReference type="InterPro" id="IPR052194">
    <property type="entry name" value="MESH1"/>
</dbReference>
<accession>A0A561TST6</accession>
<dbReference type="InterPro" id="IPR003607">
    <property type="entry name" value="HD/PDEase_dom"/>
</dbReference>
<comment type="caution">
    <text evidence="2">The sequence shown here is derived from an EMBL/GenBank/DDBJ whole genome shotgun (WGS) entry which is preliminary data.</text>
</comment>
<dbReference type="PANTHER" id="PTHR46246">
    <property type="entry name" value="GUANOSINE-3',5'-BIS(DIPHOSPHATE) 3'-PYROPHOSPHOHYDROLASE MESH1"/>
    <property type="match status" value="1"/>
</dbReference>
<reference evidence="2 3" key="1">
    <citation type="submission" date="2019-06" db="EMBL/GenBank/DDBJ databases">
        <title>Sequencing the genomes of 1000 actinobacteria strains.</title>
        <authorList>
            <person name="Klenk H.-P."/>
        </authorList>
    </citation>
    <scope>NUCLEOTIDE SEQUENCE [LARGE SCALE GENOMIC DNA]</scope>
    <source>
        <strain evidence="2 3">DSM 44826</strain>
    </source>
</reference>
<dbReference type="Proteomes" id="UP000317940">
    <property type="component" value="Unassembled WGS sequence"/>
</dbReference>
<dbReference type="Gene3D" id="1.10.3210.10">
    <property type="entry name" value="Hypothetical protein af1432"/>
    <property type="match status" value="1"/>
</dbReference>
<feature type="domain" description="HD" evidence="1">
    <location>
        <begin position="54"/>
        <end position="152"/>
    </location>
</feature>
<dbReference type="SMART" id="SM00471">
    <property type="entry name" value="HDc"/>
    <property type="match status" value="1"/>
</dbReference>
<dbReference type="GO" id="GO:0008893">
    <property type="term" value="F:guanosine-3',5'-bis(diphosphate) 3'-diphosphatase activity"/>
    <property type="evidence" value="ECO:0007669"/>
    <property type="project" value="TreeGrafter"/>
</dbReference>
<sequence length="204" mass="23104">MSAVRVFEAADGWPGLRGPLAERLPAAELEQLDEAVEFAVRWHGDQRRPAGEPYLEHLLEVVRVLVDGLGVTDPDLLRAAVLHDVVEDTGCSADEVRARFGPRVAELVDWVTKPEPADGQSRAEARAAYLDRLRLAPEDALLVKLADRLSNVQRLDTHPRPEKRRSYYRETLRTIVPLAGSHPWFRDWYATWTREFAHLDAPDD</sequence>
<dbReference type="AlphaFoldDB" id="A0A561TST6"/>
<dbReference type="RefSeq" id="WP_145909407.1">
    <property type="nucleotide sequence ID" value="NZ_BAAAMZ010000001.1"/>
</dbReference>
<dbReference type="Pfam" id="PF13328">
    <property type="entry name" value="HD_4"/>
    <property type="match status" value="1"/>
</dbReference>
<organism evidence="2 3">
    <name type="scientific">Kitasatospora viridis</name>
    <dbReference type="NCBI Taxonomy" id="281105"/>
    <lineage>
        <taxon>Bacteria</taxon>
        <taxon>Bacillati</taxon>
        <taxon>Actinomycetota</taxon>
        <taxon>Actinomycetes</taxon>
        <taxon>Kitasatosporales</taxon>
        <taxon>Streptomycetaceae</taxon>
        <taxon>Kitasatospora</taxon>
    </lineage>
</organism>
<evidence type="ECO:0000259" key="1">
    <source>
        <dbReference type="PROSITE" id="PS51831"/>
    </source>
</evidence>
<keyword evidence="3" id="KW-1185">Reference proteome</keyword>
<gene>
    <name evidence="2" type="ORF">FHX73_13227</name>
</gene>
<dbReference type="SUPFAM" id="SSF109604">
    <property type="entry name" value="HD-domain/PDEase-like"/>
    <property type="match status" value="1"/>
</dbReference>
<dbReference type="PANTHER" id="PTHR46246:SF1">
    <property type="entry name" value="GUANOSINE-3',5'-BIS(DIPHOSPHATE) 3'-PYROPHOSPHOHYDROLASE MESH1"/>
    <property type="match status" value="1"/>
</dbReference>
<dbReference type="PROSITE" id="PS51831">
    <property type="entry name" value="HD"/>
    <property type="match status" value="1"/>
</dbReference>
<dbReference type="InterPro" id="IPR006674">
    <property type="entry name" value="HD_domain"/>
</dbReference>
<dbReference type="OrthoDB" id="9802385at2"/>